<dbReference type="EMBL" id="JBBPBN010000034">
    <property type="protein sequence ID" value="KAK9002938.1"/>
    <property type="molecule type" value="Genomic_DNA"/>
</dbReference>
<accession>A0ABR2QQJ4</accession>
<protein>
    <submittedName>
        <fullName evidence="2">Uncharacterized protein</fullName>
    </submittedName>
</protein>
<evidence type="ECO:0000313" key="3">
    <source>
        <dbReference type="Proteomes" id="UP001396334"/>
    </source>
</evidence>
<feature type="region of interest" description="Disordered" evidence="1">
    <location>
        <begin position="56"/>
        <end position="75"/>
    </location>
</feature>
<gene>
    <name evidence="2" type="ORF">V6N11_060512</name>
</gene>
<name>A0ABR2QQJ4_9ROSI</name>
<reference evidence="2 3" key="1">
    <citation type="journal article" date="2024" name="G3 (Bethesda)">
        <title>Genome assembly of Hibiscus sabdariffa L. provides insights into metabolisms of medicinal natural products.</title>
        <authorList>
            <person name="Kim T."/>
        </authorList>
    </citation>
    <scope>NUCLEOTIDE SEQUENCE [LARGE SCALE GENOMIC DNA]</scope>
    <source>
        <strain evidence="2">TK-2024</strain>
        <tissue evidence="2">Old leaves</tissue>
    </source>
</reference>
<keyword evidence="3" id="KW-1185">Reference proteome</keyword>
<comment type="caution">
    <text evidence="2">The sequence shown here is derived from an EMBL/GenBank/DDBJ whole genome shotgun (WGS) entry which is preliminary data.</text>
</comment>
<evidence type="ECO:0000256" key="1">
    <source>
        <dbReference type="SAM" id="MobiDB-lite"/>
    </source>
</evidence>
<sequence>MESSKRLDRIVRGSSSVGGECTEVLNVAAKGKVIVASSGLSADKHRAMTMVDSDGGCAIQGNQGRTRTSHKARKSDYGMKQNVFTDRLSPLMRDLDSTVRQESERVQHTNTTADMSVNDVDWHPNLAFKHPSVTDMFTDFWYDHWLGTEDRLSLSCSLGNAQWPLMVVDMVHKNGDCDWNRVQHLLMQESLERIASIHPPCSDLGDDLPKWRWEMNGQFSTHSTYDFLR</sequence>
<proteinExistence type="predicted"/>
<evidence type="ECO:0000313" key="2">
    <source>
        <dbReference type="EMBL" id="KAK9002938.1"/>
    </source>
</evidence>
<dbReference type="Proteomes" id="UP001396334">
    <property type="component" value="Unassembled WGS sequence"/>
</dbReference>
<organism evidence="2 3">
    <name type="scientific">Hibiscus sabdariffa</name>
    <name type="common">roselle</name>
    <dbReference type="NCBI Taxonomy" id="183260"/>
    <lineage>
        <taxon>Eukaryota</taxon>
        <taxon>Viridiplantae</taxon>
        <taxon>Streptophyta</taxon>
        <taxon>Embryophyta</taxon>
        <taxon>Tracheophyta</taxon>
        <taxon>Spermatophyta</taxon>
        <taxon>Magnoliopsida</taxon>
        <taxon>eudicotyledons</taxon>
        <taxon>Gunneridae</taxon>
        <taxon>Pentapetalae</taxon>
        <taxon>rosids</taxon>
        <taxon>malvids</taxon>
        <taxon>Malvales</taxon>
        <taxon>Malvaceae</taxon>
        <taxon>Malvoideae</taxon>
        <taxon>Hibiscus</taxon>
    </lineage>
</organism>